<dbReference type="Proteomes" id="UP000757232">
    <property type="component" value="Unassembled WGS sequence"/>
</dbReference>
<feature type="compositionally biased region" description="Low complexity" evidence="1">
    <location>
        <begin position="89"/>
        <end position="101"/>
    </location>
</feature>
<sequence>MILYRPPSSSFASSFLPPQPLPIIMTENMKQVGNRDARNSKDAEPSANPPSYEYATGVGNRDARNSKDAEPSANPPSYEYATGGQAPVNKSLNNSAAASAAPKLGPSLPYAPTSGPPAGPSGSNVYCYQHPVSGHVITTSLPPDHPEMICLQAGSHIRSTRFGLLGVLAAVFWFPLGIGRDSRASPLERRKRSRKLNPAQKKLFRKLLDVLGEIIDDKGHFSTDDDAISAILEDTDTESESEEKKGVYIEDAREASRQPPFLQGGKANEIKEASEETKNILHFRELCESHGQLTDQIRGSLNALGGGGRTAKALERMRATIDGIKTCFIVDGEKIQRLDTSTFKTSLDACRDAASEVMEAFKELGVYNKVLFDILGKIKDQLQVFVYRLTPIMAAYSTCYADQYLDDVFEPLVKYFDSLINELTNIADKEIAAIRQTQDFRSQRYLNLTTVATFLSSVTVSTLQITADDGVSSLASVTNTLWLISLVFSTASAVYTLLMMTWRQSSVCQPNLALPSFLDIWFRNGPMYALIVAVMTFSIGSCLLAFHIADEQGVLVSAVVPTAFAGIHAYGIFIFSVWFLLEQWKDKHTESWRRINDVYLGPFKKSVKYGTEMIKEYGGQVTRQIKKMRTATRNWCASLWSRMVVLPSADAAEFDVEPGFVFDSFNALAPESPSSVSERTGEESDVPGSVQADTVQAIPEGIPDAAEEEAKYIPFESLLHFSPDGFLLACAHGNNVTIYEVEDKFNVLTIITTPLGDQVKQISWNPGTYGNRYWNRHNDLASDLLVRSSESVSSWSIRKSENTKLKSSLLGVLKEAVLFVRWTGIEDAGVEGFVCSSNTTVRLFNAKCEELRSFEIAKMREISRVSHALLFRNRYLICLTDDRDHSFDCLLIVDPSRDTVQSTCPVRLGHSSMSVSSDSKKILLHGSNAGVQIAELSISESGEDLSITEDYLLWDRTYFDEEMTQPEGTAAFHGADDKMIIGYSANEVVVLYRWPYNFSALHIFSTPTTDAILEIPMSFTVNRGPGSDPYMLAFSDECGSVMIWSIQSNTQLSECPSARSFTVHDRRNGRKQDPTIRTGKFLLLNPPTSS</sequence>
<dbReference type="AlphaFoldDB" id="A0A9Q5HX34"/>
<dbReference type="SUPFAM" id="SSF50978">
    <property type="entry name" value="WD40 repeat-like"/>
    <property type="match status" value="1"/>
</dbReference>
<keyword evidence="2" id="KW-1133">Transmembrane helix</keyword>
<keyword evidence="2" id="KW-0812">Transmembrane</keyword>
<feature type="compositionally biased region" description="Basic and acidic residues" evidence="1">
    <location>
        <begin position="33"/>
        <end position="44"/>
    </location>
</feature>
<organism evidence="3 4">
    <name type="scientific">Sanghuangporus baumii</name>
    <name type="common">Phellinus baumii</name>
    <dbReference type="NCBI Taxonomy" id="108892"/>
    <lineage>
        <taxon>Eukaryota</taxon>
        <taxon>Fungi</taxon>
        <taxon>Dikarya</taxon>
        <taxon>Basidiomycota</taxon>
        <taxon>Agaricomycotina</taxon>
        <taxon>Agaricomycetes</taxon>
        <taxon>Hymenochaetales</taxon>
        <taxon>Hymenochaetaceae</taxon>
        <taxon>Sanghuangporus</taxon>
    </lineage>
</organism>
<keyword evidence="2" id="KW-0472">Membrane</keyword>
<name>A0A9Q5HX34_SANBA</name>
<dbReference type="EMBL" id="LNZH02000192">
    <property type="protein sequence ID" value="OCB87337.1"/>
    <property type="molecule type" value="Genomic_DNA"/>
</dbReference>
<feature type="transmembrane region" description="Helical" evidence="2">
    <location>
        <begin position="479"/>
        <end position="498"/>
    </location>
</feature>
<dbReference type="InterPro" id="IPR036322">
    <property type="entry name" value="WD40_repeat_dom_sf"/>
</dbReference>
<comment type="caution">
    <text evidence="3">The sequence shown here is derived from an EMBL/GenBank/DDBJ whole genome shotgun (WGS) entry which is preliminary data.</text>
</comment>
<keyword evidence="4" id="KW-1185">Reference proteome</keyword>
<evidence type="ECO:0000313" key="3">
    <source>
        <dbReference type="EMBL" id="OCB87337.1"/>
    </source>
</evidence>
<dbReference type="OrthoDB" id="2564984at2759"/>
<proteinExistence type="predicted"/>
<feature type="region of interest" description="Disordered" evidence="1">
    <location>
        <begin position="1"/>
        <end position="20"/>
    </location>
</feature>
<feature type="transmembrane region" description="Helical" evidence="2">
    <location>
        <begin position="162"/>
        <end position="179"/>
    </location>
</feature>
<feature type="compositionally biased region" description="Low complexity" evidence="1">
    <location>
        <begin position="1"/>
        <end position="16"/>
    </location>
</feature>
<evidence type="ECO:0000313" key="4">
    <source>
        <dbReference type="Proteomes" id="UP000757232"/>
    </source>
</evidence>
<feature type="transmembrane region" description="Helical" evidence="2">
    <location>
        <begin position="445"/>
        <end position="467"/>
    </location>
</feature>
<evidence type="ECO:0000256" key="1">
    <source>
        <dbReference type="SAM" id="MobiDB-lite"/>
    </source>
</evidence>
<protein>
    <submittedName>
        <fullName evidence="3">Uncharacterized protein</fullName>
    </submittedName>
</protein>
<feature type="compositionally biased region" description="Basic and acidic residues" evidence="1">
    <location>
        <begin position="61"/>
        <end position="70"/>
    </location>
</feature>
<evidence type="ECO:0000256" key="2">
    <source>
        <dbReference type="SAM" id="Phobius"/>
    </source>
</evidence>
<reference evidence="3" key="1">
    <citation type="submission" date="2016-06" db="EMBL/GenBank/DDBJ databases">
        <title>Draft Genome sequence of the fungus Inonotus baumii.</title>
        <authorList>
            <person name="Zhu H."/>
            <person name="Lin W."/>
        </authorList>
    </citation>
    <scope>NUCLEOTIDE SEQUENCE</scope>
    <source>
        <strain evidence="3">821</strain>
    </source>
</reference>
<feature type="transmembrane region" description="Helical" evidence="2">
    <location>
        <begin position="555"/>
        <end position="581"/>
    </location>
</feature>
<feature type="region of interest" description="Disordered" evidence="1">
    <location>
        <begin position="30"/>
        <end position="101"/>
    </location>
</feature>
<dbReference type="Gene3D" id="2.130.10.10">
    <property type="entry name" value="YVTN repeat-like/Quinoprotein amine dehydrogenase"/>
    <property type="match status" value="1"/>
</dbReference>
<dbReference type="InterPro" id="IPR015943">
    <property type="entry name" value="WD40/YVTN_repeat-like_dom_sf"/>
</dbReference>
<accession>A0A9Q5HX34</accession>
<gene>
    <name evidence="3" type="ORF">A7U60_g5476</name>
</gene>
<feature type="transmembrane region" description="Helical" evidence="2">
    <location>
        <begin position="527"/>
        <end position="549"/>
    </location>
</feature>